<proteinExistence type="predicted"/>
<evidence type="ECO:0000313" key="3">
    <source>
        <dbReference type="Proteomes" id="UP001054945"/>
    </source>
</evidence>
<dbReference type="Proteomes" id="UP001054945">
    <property type="component" value="Unassembled WGS sequence"/>
</dbReference>
<sequence>MRWVTSQCPVIGEQVSSLVSEKRQGETGDRIFGRRNTPPAPFTPEEDVRRLQTGADAVKPPGHSYLFSCPF</sequence>
<dbReference type="AlphaFoldDB" id="A0AAV4XWK3"/>
<feature type="compositionally biased region" description="Basic and acidic residues" evidence="1">
    <location>
        <begin position="20"/>
        <end position="32"/>
    </location>
</feature>
<dbReference type="EMBL" id="BPLR01018364">
    <property type="protein sequence ID" value="GIY98968.1"/>
    <property type="molecule type" value="Genomic_DNA"/>
</dbReference>
<feature type="region of interest" description="Disordered" evidence="1">
    <location>
        <begin position="19"/>
        <end position="48"/>
    </location>
</feature>
<gene>
    <name evidence="2" type="ORF">CEXT_709801</name>
</gene>
<organism evidence="2 3">
    <name type="scientific">Caerostris extrusa</name>
    <name type="common">Bark spider</name>
    <name type="synonym">Caerostris bankana</name>
    <dbReference type="NCBI Taxonomy" id="172846"/>
    <lineage>
        <taxon>Eukaryota</taxon>
        <taxon>Metazoa</taxon>
        <taxon>Ecdysozoa</taxon>
        <taxon>Arthropoda</taxon>
        <taxon>Chelicerata</taxon>
        <taxon>Arachnida</taxon>
        <taxon>Araneae</taxon>
        <taxon>Araneomorphae</taxon>
        <taxon>Entelegynae</taxon>
        <taxon>Araneoidea</taxon>
        <taxon>Araneidae</taxon>
        <taxon>Caerostris</taxon>
    </lineage>
</organism>
<comment type="caution">
    <text evidence="2">The sequence shown here is derived from an EMBL/GenBank/DDBJ whole genome shotgun (WGS) entry which is preliminary data.</text>
</comment>
<name>A0AAV4XWK3_CAEEX</name>
<protein>
    <submittedName>
        <fullName evidence="2">Uncharacterized protein</fullName>
    </submittedName>
</protein>
<reference evidence="2 3" key="1">
    <citation type="submission" date="2021-06" db="EMBL/GenBank/DDBJ databases">
        <title>Caerostris extrusa draft genome.</title>
        <authorList>
            <person name="Kono N."/>
            <person name="Arakawa K."/>
        </authorList>
    </citation>
    <scope>NUCLEOTIDE SEQUENCE [LARGE SCALE GENOMIC DNA]</scope>
</reference>
<accession>A0AAV4XWK3</accession>
<evidence type="ECO:0000256" key="1">
    <source>
        <dbReference type="SAM" id="MobiDB-lite"/>
    </source>
</evidence>
<keyword evidence="3" id="KW-1185">Reference proteome</keyword>
<evidence type="ECO:0000313" key="2">
    <source>
        <dbReference type="EMBL" id="GIY98968.1"/>
    </source>
</evidence>